<feature type="binding site" evidence="11">
    <location>
        <position position="307"/>
    </location>
    <ligand>
        <name>ADP</name>
        <dbReference type="ChEBI" id="CHEBI:456216"/>
    </ligand>
</feature>
<feature type="binding site" evidence="11">
    <location>
        <position position="264"/>
    </location>
    <ligand>
        <name>ATP</name>
        <dbReference type="ChEBI" id="CHEBI:30616"/>
    </ligand>
</feature>
<evidence type="ECO:0000256" key="5">
    <source>
        <dbReference type="ARBA" id="ARBA00022777"/>
    </source>
</evidence>
<evidence type="ECO:0000256" key="11">
    <source>
        <dbReference type="HAMAP-Rule" id="MF_00186"/>
    </source>
</evidence>
<organism evidence="15 16">
    <name type="scientific">Candidatus Pullichristensenella excrementigallinarum</name>
    <dbReference type="NCBI Taxonomy" id="2840907"/>
    <lineage>
        <taxon>Bacteria</taxon>
        <taxon>Bacillati</taxon>
        <taxon>Bacillota</taxon>
        <taxon>Clostridia</taxon>
        <taxon>Candidatus Pullichristensenella</taxon>
    </lineage>
</organism>
<feature type="binding site" evidence="11">
    <location>
        <position position="81"/>
    </location>
    <ligand>
        <name>sn-glycerol 3-phosphate</name>
        <dbReference type="ChEBI" id="CHEBI:57597"/>
    </ligand>
</feature>
<dbReference type="EMBL" id="DVMU01000153">
    <property type="protein sequence ID" value="HIU34256.1"/>
    <property type="molecule type" value="Genomic_DNA"/>
</dbReference>
<feature type="binding site" evidence="11">
    <location>
        <position position="82"/>
    </location>
    <ligand>
        <name>sn-glycerol 3-phosphate</name>
        <dbReference type="ChEBI" id="CHEBI:57597"/>
    </ligand>
</feature>
<dbReference type="HAMAP" id="MF_00186">
    <property type="entry name" value="Glycerol_kin"/>
    <property type="match status" value="1"/>
</dbReference>
<dbReference type="NCBIfam" id="NF000756">
    <property type="entry name" value="PRK00047.1"/>
    <property type="match status" value="1"/>
</dbReference>
<feature type="domain" description="Carbohydrate kinase FGGY N-terminal" evidence="13">
    <location>
        <begin position="3"/>
        <end position="249"/>
    </location>
</feature>
<dbReference type="Proteomes" id="UP000824072">
    <property type="component" value="Unassembled WGS sequence"/>
</dbReference>
<accession>A0A9D1LCZ3</accession>
<keyword evidence="5 11" id="KW-0418">Kinase</keyword>
<evidence type="ECO:0000259" key="14">
    <source>
        <dbReference type="Pfam" id="PF02782"/>
    </source>
</evidence>
<dbReference type="GO" id="GO:0005524">
    <property type="term" value="F:ATP binding"/>
    <property type="evidence" value="ECO:0007669"/>
    <property type="project" value="UniProtKB-UniRule"/>
</dbReference>
<comment type="caution">
    <text evidence="15">The sequence shown here is derived from an EMBL/GenBank/DDBJ whole genome shotgun (WGS) entry which is preliminary data.</text>
</comment>
<feature type="binding site" evidence="11">
    <location>
        <position position="12"/>
    </location>
    <ligand>
        <name>ATP</name>
        <dbReference type="ChEBI" id="CHEBI:30616"/>
    </ligand>
</feature>
<sequence>MKYVVALDQGTTSSRAVVFDQSGNSIASHAIEFEQIYPKPGWVEHRPEDILNSQIQALRLAVEKARIQPRDIEAIGITNQRETTLLWERATGKPLSNAIVWQCRRTAPLVERLKRDGLGNFLRDRTGLIPDAYFSGTKLQWLLDTIPDARDRARRGQLCFGTVDSFLAWHLCGGRIHVTDATNAARTMLFNIHQQRWDPELLLAMDIPEQVLPSVKDSSEVIGMLDKSILGREIPVASLAGDQHAALFGQGCFAPGMSKSTYGTGCFLLMNTGFHPVKSMNNLITTVAWRLDGQPRYALEGSVFVAGAVVQWLRDEMHLIATSAESDQVAREIPDNANVYFVPAFTGLGAPHWDMYSRGTIVGLTRGTGRAHIVRAALESIAYQCADVLLAMSRDSSMKSDTLLVDGGASANEFLMQFQADILGMRVLRPRVIETTAFGAAMLAGRAVGLWSDDELRGLVQREREFAPNMGEAERERLLRQWHRAVERSSGWAEED</sequence>
<evidence type="ECO:0000256" key="4">
    <source>
        <dbReference type="ARBA" id="ARBA00022741"/>
    </source>
</evidence>
<evidence type="ECO:0000313" key="16">
    <source>
        <dbReference type="Proteomes" id="UP000824072"/>
    </source>
</evidence>
<dbReference type="AlphaFoldDB" id="A0A9D1LCZ3"/>
<feature type="binding site" evidence="11">
    <location>
        <position position="82"/>
    </location>
    <ligand>
        <name>glycerol</name>
        <dbReference type="ChEBI" id="CHEBI:17754"/>
    </ligand>
</feature>
<feature type="binding site" evidence="11">
    <location>
        <position position="408"/>
    </location>
    <ligand>
        <name>ADP</name>
        <dbReference type="ChEBI" id="CHEBI:456216"/>
    </ligand>
</feature>
<evidence type="ECO:0000256" key="9">
    <source>
        <dbReference type="ARBA" id="ARBA00054633"/>
    </source>
</evidence>
<feature type="binding site" evidence="11">
    <location>
        <position position="264"/>
    </location>
    <ligand>
        <name>ADP</name>
        <dbReference type="ChEBI" id="CHEBI:456216"/>
    </ligand>
</feature>
<feature type="binding site" evidence="11">
    <location>
        <position position="307"/>
    </location>
    <ligand>
        <name>ATP</name>
        <dbReference type="ChEBI" id="CHEBI:30616"/>
    </ligand>
</feature>
<comment type="subunit">
    <text evidence="10 11">Homotetramer and homodimer (in equilibrium).</text>
</comment>
<feature type="binding site" evidence="11">
    <location>
        <position position="11"/>
    </location>
    <ligand>
        <name>sn-glycerol 3-phosphate</name>
        <dbReference type="ChEBI" id="CHEBI:57597"/>
    </ligand>
</feature>
<dbReference type="FunFam" id="3.30.420.40:FF:000008">
    <property type="entry name" value="Glycerol kinase"/>
    <property type="match status" value="1"/>
</dbReference>
<evidence type="ECO:0000256" key="12">
    <source>
        <dbReference type="RuleBase" id="RU003733"/>
    </source>
</evidence>
<dbReference type="PANTHER" id="PTHR10196">
    <property type="entry name" value="SUGAR KINASE"/>
    <property type="match status" value="1"/>
</dbReference>
<dbReference type="InterPro" id="IPR018483">
    <property type="entry name" value="Carb_kinase_FGGY_CS"/>
</dbReference>
<evidence type="ECO:0000313" key="15">
    <source>
        <dbReference type="EMBL" id="HIU34256.1"/>
    </source>
</evidence>
<reference evidence="15" key="2">
    <citation type="journal article" date="2021" name="PeerJ">
        <title>Extensive microbial diversity within the chicken gut microbiome revealed by metagenomics and culture.</title>
        <authorList>
            <person name="Gilroy R."/>
            <person name="Ravi A."/>
            <person name="Getino M."/>
            <person name="Pursley I."/>
            <person name="Horton D.L."/>
            <person name="Alikhan N.F."/>
            <person name="Baker D."/>
            <person name="Gharbi K."/>
            <person name="Hall N."/>
            <person name="Watson M."/>
            <person name="Adriaenssens E.M."/>
            <person name="Foster-Nyarko E."/>
            <person name="Jarju S."/>
            <person name="Secka A."/>
            <person name="Antonio M."/>
            <person name="Oren A."/>
            <person name="Chaudhuri R.R."/>
            <person name="La Ragione R."/>
            <person name="Hildebrand F."/>
            <person name="Pallen M.J."/>
        </authorList>
    </citation>
    <scope>NUCLEOTIDE SEQUENCE</scope>
    <source>
        <strain evidence="15">ChiHcec3-11533</strain>
    </source>
</reference>
<dbReference type="EC" id="2.7.1.30" evidence="11"/>
<evidence type="ECO:0000256" key="7">
    <source>
        <dbReference type="ARBA" id="ARBA00022840"/>
    </source>
</evidence>
<feature type="binding site" evidence="11">
    <location>
        <position position="242"/>
    </location>
    <ligand>
        <name>sn-glycerol 3-phosphate</name>
        <dbReference type="ChEBI" id="CHEBI:57597"/>
    </ligand>
</feature>
<dbReference type="InterPro" id="IPR018484">
    <property type="entry name" value="FGGY_N"/>
</dbReference>
<feature type="binding site" evidence="11">
    <location>
        <position position="133"/>
    </location>
    <ligand>
        <name>glycerol</name>
        <dbReference type="ChEBI" id="CHEBI:17754"/>
    </ligand>
</feature>
<feature type="binding site" evidence="11">
    <location>
        <position position="408"/>
    </location>
    <ligand>
        <name>ATP</name>
        <dbReference type="ChEBI" id="CHEBI:30616"/>
    </ligand>
</feature>
<evidence type="ECO:0000256" key="8">
    <source>
        <dbReference type="ARBA" id="ARBA00052101"/>
    </source>
</evidence>
<feature type="binding site" evidence="11">
    <location>
        <position position="311"/>
    </location>
    <ligand>
        <name>ATP</name>
        <dbReference type="ChEBI" id="CHEBI:30616"/>
    </ligand>
</feature>
<dbReference type="InterPro" id="IPR000577">
    <property type="entry name" value="Carb_kinase_FGGY"/>
</dbReference>
<feature type="binding site" evidence="11">
    <location>
        <position position="81"/>
    </location>
    <ligand>
        <name>glycerol</name>
        <dbReference type="ChEBI" id="CHEBI:17754"/>
    </ligand>
</feature>
<keyword evidence="3 11" id="KW-0808">Transferase</keyword>
<proteinExistence type="inferred from homology"/>
<feature type="binding site" evidence="11">
    <location>
        <position position="242"/>
    </location>
    <ligand>
        <name>glycerol</name>
        <dbReference type="ChEBI" id="CHEBI:17754"/>
    </ligand>
</feature>
<feature type="binding site" evidence="11">
    <location>
        <position position="412"/>
    </location>
    <ligand>
        <name>ADP</name>
        <dbReference type="ChEBI" id="CHEBI:456216"/>
    </ligand>
</feature>
<dbReference type="Gene3D" id="3.30.420.40">
    <property type="match status" value="2"/>
</dbReference>
<comment type="similarity">
    <text evidence="2 11 12">Belongs to the FGGY kinase family.</text>
</comment>
<dbReference type="SUPFAM" id="SSF53067">
    <property type="entry name" value="Actin-like ATPase domain"/>
    <property type="match status" value="2"/>
</dbReference>
<dbReference type="PANTHER" id="PTHR10196:SF69">
    <property type="entry name" value="GLYCEROL KINASE"/>
    <property type="match status" value="1"/>
</dbReference>
<evidence type="ECO:0000256" key="2">
    <source>
        <dbReference type="ARBA" id="ARBA00009156"/>
    </source>
</evidence>
<evidence type="ECO:0000256" key="6">
    <source>
        <dbReference type="ARBA" id="ARBA00022798"/>
    </source>
</evidence>
<dbReference type="InterPro" id="IPR018485">
    <property type="entry name" value="FGGY_C"/>
</dbReference>
<feature type="binding site" evidence="11">
    <location>
        <position position="13"/>
    </location>
    <ligand>
        <name>ATP</name>
        <dbReference type="ChEBI" id="CHEBI:30616"/>
    </ligand>
</feature>
<feature type="binding site" evidence="11">
    <location>
        <position position="133"/>
    </location>
    <ligand>
        <name>sn-glycerol 3-phosphate</name>
        <dbReference type="ChEBI" id="CHEBI:57597"/>
    </ligand>
</feature>
<comment type="activity regulation">
    <text evidence="11">Activated by phosphorylation and inhibited by fructose 1,6-bisphosphate (FBP).</text>
</comment>
<feature type="binding site" evidence="11">
    <location>
        <position position="11"/>
    </location>
    <ligand>
        <name>ATP</name>
        <dbReference type="ChEBI" id="CHEBI:30616"/>
    </ligand>
</feature>
<reference evidence="15" key="1">
    <citation type="submission" date="2020-10" db="EMBL/GenBank/DDBJ databases">
        <authorList>
            <person name="Gilroy R."/>
        </authorList>
    </citation>
    <scope>NUCLEOTIDE SEQUENCE</scope>
    <source>
        <strain evidence="15">ChiHcec3-11533</strain>
    </source>
</reference>
<dbReference type="FunFam" id="3.30.420.40:FF:000007">
    <property type="entry name" value="Glycerol kinase"/>
    <property type="match status" value="1"/>
</dbReference>
<dbReference type="GO" id="GO:0004370">
    <property type="term" value="F:glycerol kinase activity"/>
    <property type="evidence" value="ECO:0007669"/>
    <property type="project" value="UniProtKB-UniRule"/>
</dbReference>
<keyword evidence="4 11" id="KW-0547">Nucleotide-binding</keyword>
<gene>
    <name evidence="11 15" type="primary">glpK</name>
    <name evidence="15" type="ORF">IAB02_06810</name>
</gene>
<comment type="catalytic activity">
    <reaction evidence="8 11">
        <text>glycerol + ATP = sn-glycerol 3-phosphate + ADP + H(+)</text>
        <dbReference type="Rhea" id="RHEA:21644"/>
        <dbReference type="ChEBI" id="CHEBI:15378"/>
        <dbReference type="ChEBI" id="CHEBI:17754"/>
        <dbReference type="ChEBI" id="CHEBI:30616"/>
        <dbReference type="ChEBI" id="CHEBI:57597"/>
        <dbReference type="ChEBI" id="CHEBI:456216"/>
        <dbReference type="EC" id="2.7.1.30"/>
    </reaction>
</comment>
<evidence type="ECO:0000259" key="13">
    <source>
        <dbReference type="Pfam" id="PF00370"/>
    </source>
</evidence>
<dbReference type="InterPro" id="IPR005999">
    <property type="entry name" value="Glycerol_kin"/>
</dbReference>
<keyword evidence="7 11" id="KW-0067">ATP-binding</keyword>
<name>A0A9D1LCZ3_9FIRM</name>
<dbReference type="Pfam" id="PF00370">
    <property type="entry name" value="FGGY_N"/>
    <property type="match status" value="1"/>
</dbReference>
<dbReference type="NCBIfam" id="TIGR01311">
    <property type="entry name" value="glycerol_kin"/>
    <property type="match status" value="1"/>
</dbReference>
<dbReference type="Pfam" id="PF02782">
    <property type="entry name" value="FGGY_C"/>
    <property type="match status" value="1"/>
</dbReference>
<comment type="pathway">
    <text evidence="1 11">Polyol metabolism; glycerol degradation via glycerol kinase pathway; sn-glycerol 3-phosphate from glycerol: step 1/1.</text>
</comment>
<evidence type="ECO:0000256" key="1">
    <source>
        <dbReference type="ARBA" id="ARBA00005190"/>
    </source>
</evidence>
<dbReference type="GO" id="GO:0019563">
    <property type="term" value="P:glycerol catabolic process"/>
    <property type="evidence" value="ECO:0007669"/>
    <property type="project" value="UniProtKB-UniRule"/>
</dbReference>
<dbReference type="GO" id="GO:0005829">
    <property type="term" value="C:cytosol"/>
    <property type="evidence" value="ECO:0007669"/>
    <property type="project" value="TreeGrafter"/>
</dbReference>
<feature type="binding site" evidence="11">
    <location>
        <position position="11"/>
    </location>
    <ligand>
        <name>ADP</name>
        <dbReference type="ChEBI" id="CHEBI:456216"/>
    </ligand>
</feature>
<evidence type="ECO:0000256" key="3">
    <source>
        <dbReference type="ARBA" id="ARBA00022679"/>
    </source>
</evidence>
<evidence type="ECO:0000256" key="10">
    <source>
        <dbReference type="ARBA" id="ARBA00063665"/>
    </source>
</evidence>
<feature type="binding site" evidence="11">
    <location>
        <position position="15"/>
    </location>
    <ligand>
        <name>ADP</name>
        <dbReference type="ChEBI" id="CHEBI:456216"/>
    </ligand>
</feature>
<dbReference type="CDD" id="cd07786">
    <property type="entry name" value="FGGY_EcGK_like"/>
    <property type="match status" value="1"/>
</dbReference>
<dbReference type="PROSITE" id="PS00445">
    <property type="entry name" value="FGGY_KINASES_2"/>
    <property type="match status" value="1"/>
</dbReference>
<feature type="domain" description="Carbohydrate kinase FGGY C-terminal" evidence="14">
    <location>
        <begin position="261"/>
        <end position="447"/>
    </location>
</feature>
<dbReference type="InterPro" id="IPR043129">
    <property type="entry name" value="ATPase_NBD"/>
</dbReference>
<comment type="function">
    <text evidence="9 11">Key enzyme in the regulation of glycerol uptake and metabolism. Catalyzes the phosphorylation of glycerol to yield sn-glycerol 3-phosphate.</text>
</comment>
<keyword evidence="6 11" id="KW-0319">Glycerol metabolism</keyword>
<feature type="binding site" evidence="11">
    <location>
        <position position="243"/>
    </location>
    <ligand>
        <name>glycerol</name>
        <dbReference type="ChEBI" id="CHEBI:17754"/>
    </ligand>
</feature>
<dbReference type="PIRSF" id="PIRSF000538">
    <property type="entry name" value="GlpK"/>
    <property type="match status" value="1"/>
</dbReference>
<protein>
    <recommendedName>
        <fullName evidence="11">Glycerol kinase</fullName>
        <ecNumber evidence="11">2.7.1.30</ecNumber>
    </recommendedName>
    <alternativeName>
        <fullName evidence="11">ATP:glycerol 3-phosphotransferase</fullName>
    </alternativeName>
    <alternativeName>
        <fullName evidence="11">Glycerokinase</fullName>
        <shortName evidence="11">GK</shortName>
    </alternativeName>
</protein>
<dbReference type="GO" id="GO:0006072">
    <property type="term" value="P:glycerol-3-phosphate metabolic process"/>
    <property type="evidence" value="ECO:0007669"/>
    <property type="project" value="InterPro"/>
</dbReference>